<keyword evidence="5" id="KW-0813">Transport</keyword>
<dbReference type="GO" id="GO:0005829">
    <property type="term" value="C:cytosol"/>
    <property type="evidence" value="ECO:0007669"/>
    <property type="project" value="UniProtKB-SubCell"/>
</dbReference>
<feature type="region of interest" description="Disordered" evidence="21">
    <location>
        <begin position="1"/>
        <end position="21"/>
    </location>
</feature>
<reference evidence="24" key="1">
    <citation type="submission" date="2014-05" db="EMBL/GenBank/DDBJ databases">
        <title>The extremes of toxin expression variation revealed in two sympatric snake species.</title>
        <authorList>
            <person name="Margres M.J."/>
            <person name="Wray K.P."/>
            <person name="McGivern J.J."/>
            <person name="Seavy M."/>
            <person name="Sanader D."/>
            <person name="Facente J."/>
            <person name="Rokyta D.R."/>
        </authorList>
    </citation>
    <scope>NUCLEOTIDE SEQUENCE</scope>
</reference>
<evidence type="ECO:0000256" key="9">
    <source>
        <dbReference type="ARBA" id="ARBA00022892"/>
    </source>
</evidence>
<evidence type="ECO:0000256" key="2">
    <source>
        <dbReference type="ARBA" id="ARBA00004514"/>
    </source>
</evidence>
<evidence type="ECO:0000256" key="17">
    <source>
        <dbReference type="ARBA" id="ARBA00080851"/>
    </source>
</evidence>
<dbReference type="GO" id="GO:0005783">
    <property type="term" value="C:endoplasmic reticulum"/>
    <property type="evidence" value="ECO:0007669"/>
    <property type="project" value="TreeGrafter"/>
</dbReference>
<evidence type="ECO:0000256" key="3">
    <source>
        <dbReference type="ARBA" id="ARBA00006960"/>
    </source>
</evidence>
<keyword evidence="14" id="KW-0472">Membrane</keyword>
<keyword evidence="8" id="KW-0677">Repeat</keyword>
<dbReference type="AlphaFoldDB" id="A0A0F7ZAW3"/>
<dbReference type="PROSITE" id="PS50176">
    <property type="entry name" value="ARM_REPEAT"/>
    <property type="match status" value="1"/>
</dbReference>
<evidence type="ECO:0000256" key="7">
    <source>
        <dbReference type="ARBA" id="ARBA00022553"/>
    </source>
</evidence>
<feature type="domain" description="Uso1/p115-like vesicle tethering protein C-terminal" evidence="23">
    <location>
        <begin position="782"/>
        <end position="892"/>
    </location>
</feature>
<dbReference type="Pfam" id="PF18770">
    <property type="entry name" value="Arm_vescicular"/>
    <property type="match status" value="1"/>
</dbReference>
<evidence type="ECO:0000256" key="8">
    <source>
        <dbReference type="ARBA" id="ARBA00022737"/>
    </source>
</evidence>
<dbReference type="InterPro" id="IPR041209">
    <property type="entry name" value="P115_Arm_rpt"/>
</dbReference>
<evidence type="ECO:0000256" key="18">
    <source>
        <dbReference type="ARBA" id="ARBA00083407"/>
    </source>
</evidence>
<feature type="coiled-coil region" evidence="20">
    <location>
        <begin position="733"/>
        <end position="848"/>
    </location>
</feature>
<dbReference type="PANTHER" id="PTHR10013:SF0">
    <property type="entry name" value="GENERAL VESICULAR TRANSPORT FACTOR P115"/>
    <property type="match status" value="1"/>
</dbReference>
<dbReference type="InterPro" id="IPR006955">
    <property type="entry name" value="Uso1_p115_C"/>
</dbReference>
<dbReference type="GO" id="GO:0006888">
    <property type="term" value="P:endoplasmic reticulum to Golgi vesicle-mediated transport"/>
    <property type="evidence" value="ECO:0007669"/>
    <property type="project" value="TreeGrafter"/>
</dbReference>
<evidence type="ECO:0000256" key="21">
    <source>
        <dbReference type="SAM" id="MobiDB-lite"/>
    </source>
</evidence>
<evidence type="ECO:0000256" key="15">
    <source>
        <dbReference type="ARBA" id="ARBA00058762"/>
    </source>
</evidence>
<evidence type="ECO:0000256" key="12">
    <source>
        <dbReference type="ARBA" id="ARBA00023034"/>
    </source>
</evidence>
<keyword evidence="13 20" id="KW-0175">Coiled coil</keyword>
<dbReference type="InterPro" id="IPR000225">
    <property type="entry name" value="Armadillo"/>
</dbReference>
<evidence type="ECO:0000256" key="11">
    <source>
        <dbReference type="ARBA" id="ARBA00022990"/>
    </source>
</evidence>
<evidence type="ECO:0000259" key="23">
    <source>
        <dbReference type="Pfam" id="PF04871"/>
    </source>
</evidence>
<feature type="region of interest" description="Disordered" evidence="21">
    <location>
        <begin position="866"/>
        <end position="904"/>
    </location>
</feature>
<dbReference type="GO" id="GO:0048280">
    <property type="term" value="P:vesicle fusion with Golgi apparatus"/>
    <property type="evidence" value="ECO:0007669"/>
    <property type="project" value="InterPro"/>
</dbReference>
<name>A0A0F7ZAW3_CROAD</name>
<dbReference type="Pfam" id="PF04871">
    <property type="entry name" value="Uso1_p115_C"/>
    <property type="match status" value="1"/>
</dbReference>
<dbReference type="InterPro" id="IPR024095">
    <property type="entry name" value="Vesicle_P115"/>
</dbReference>
<dbReference type="Pfam" id="PF04869">
    <property type="entry name" value="Uso1_p115_head"/>
    <property type="match status" value="1"/>
</dbReference>
<dbReference type="InterPro" id="IPR011989">
    <property type="entry name" value="ARM-like"/>
</dbReference>
<keyword evidence="7" id="KW-0597">Phosphoprotein</keyword>
<comment type="subcellular location">
    <subcellularLocation>
        <location evidence="2">Cytoplasm</location>
        <location evidence="2">Cytosol</location>
    </subcellularLocation>
    <subcellularLocation>
        <location evidence="1">Golgi apparatus membrane</location>
        <topology evidence="1">Peripheral membrane protein</topology>
    </subcellularLocation>
</comment>
<dbReference type="PANTHER" id="PTHR10013">
    <property type="entry name" value="GENERAL VESICULAR TRANSPORT FACTOR P115"/>
    <property type="match status" value="1"/>
</dbReference>
<dbReference type="Gene3D" id="1.25.10.10">
    <property type="entry name" value="Leucine-rich Repeat Variant"/>
    <property type="match status" value="1"/>
</dbReference>
<dbReference type="SUPFAM" id="SSF48371">
    <property type="entry name" value="ARM repeat"/>
    <property type="match status" value="1"/>
</dbReference>
<accession>A0A0F7ZAW3</accession>
<comment type="similarity">
    <text evidence="3">Belongs to the VDP/USO1/EDE1 family.</text>
</comment>
<evidence type="ECO:0000256" key="13">
    <source>
        <dbReference type="ARBA" id="ARBA00023054"/>
    </source>
</evidence>
<feature type="compositionally biased region" description="Acidic residues" evidence="21">
    <location>
        <begin position="872"/>
        <end position="904"/>
    </location>
</feature>
<dbReference type="InterPro" id="IPR016024">
    <property type="entry name" value="ARM-type_fold"/>
</dbReference>
<dbReference type="GO" id="GO:0048211">
    <property type="term" value="P:Golgi vesicle docking"/>
    <property type="evidence" value="ECO:0007669"/>
    <property type="project" value="TreeGrafter"/>
</dbReference>
<evidence type="ECO:0000256" key="6">
    <source>
        <dbReference type="ARBA" id="ARBA00022490"/>
    </source>
</evidence>
<evidence type="ECO:0000256" key="1">
    <source>
        <dbReference type="ARBA" id="ARBA00004395"/>
    </source>
</evidence>
<dbReference type="GO" id="GO:0005795">
    <property type="term" value="C:Golgi stack"/>
    <property type="evidence" value="ECO:0007669"/>
    <property type="project" value="TreeGrafter"/>
</dbReference>
<dbReference type="InterPro" id="IPR006953">
    <property type="entry name" value="Vesicle_Uso1_P115_head"/>
</dbReference>
<proteinExistence type="evidence at transcript level"/>
<evidence type="ECO:0000256" key="19">
    <source>
        <dbReference type="PROSITE-ProRule" id="PRU00259"/>
    </source>
</evidence>
<comment type="function">
    <text evidence="15">General vesicular transport factor required for intercisternal transport in the Golgi stack; it is required for transcytotic fusion and/or subsequent binding of the vesicles to the target membrane. May well act as a vesicular anchor by interacting with the target membrane and holding the vesicular and target membranes in proximity.</text>
</comment>
<dbReference type="SMART" id="SM00185">
    <property type="entry name" value="ARM"/>
    <property type="match status" value="3"/>
</dbReference>
<dbReference type="GO" id="GO:0045056">
    <property type="term" value="P:transcytosis"/>
    <property type="evidence" value="ECO:0007669"/>
    <property type="project" value="TreeGrafter"/>
</dbReference>
<dbReference type="GO" id="GO:0012507">
    <property type="term" value="C:ER to Golgi transport vesicle membrane"/>
    <property type="evidence" value="ECO:0007669"/>
    <property type="project" value="TreeGrafter"/>
</dbReference>
<dbReference type="GO" id="GO:0000139">
    <property type="term" value="C:Golgi membrane"/>
    <property type="evidence" value="ECO:0007669"/>
    <property type="project" value="UniProtKB-SubCell"/>
</dbReference>
<protein>
    <recommendedName>
        <fullName evidence="4">General vesicular transport factor p115</fullName>
    </recommendedName>
    <alternativeName>
        <fullName evidence="16">Protein USO1 homolog</fullName>
    </alternativeName>
    <alternativeName>
        <fullName evidence="17">Transcytosis-associated protein</fullName>
    </alternativeName>
    <alternativeName>
        <fullName evidence="18">Vesicle-docking protein</fullName>
    </alternativeName>
</protein>
<evidence type="ECO:0000256" key="5">
    <source>
        <dbReference type="ARBA" id="ARBA00022448"/>
    </source>
</evidence>
<keyword evidence="11" id="KW-0007">Acetylation</keyword>
<evidence type="ECO:0000313" key="24">
    <source>
        <dbReference type="EMBL" id="JAI13207.1"/>
    </source>
</evidence>
<evidence type="ECO:0000256" key="10">
    <source>
        <dbReference type="ARBA" id="ARBA00022927"/>
    </source>
</evidence>
<feature type="coiled-coil region" evidence="20">
    <location>
        <begin position="653"/>
        <end position="701"/>
    </location>
</feature>
<dbReference type="EMBL" id="GBEX01001353">
    <property type="protein sequence ID" value="JAI13207.1"/>
    <property type="molecule type" value="mRNA"/>
</dbReference>
<keyword evidence="9" id="KW-0931">ER-Golgi transport</keyword>
<feature type="repeat" description="ARM" evidence="19">
    <location>
        <begin position="60"/>
        <end position="93"/>
    </location>
</feature>
<keyword evidence="6" id="KW-0963">Cytoplasm</keyword>
<evidence type="ECO:0000256" key="16">
    <source>
        <dbReference type="ARBA" id="ARBA00075954"/>
    </source>
</evidence>
<dbReference type="GO" id="GO:0006886">
    <property type="term" value="P:intracellular protein transport"/>
    <property type="evidence" value="ECO:0007669"/>
    <property type="project" value="InterPro"/>
</dbReference>
<keyword evidence="12" id="KW-0333">Golgi apparatus</keyword>
<organism evidence="24">
    <name type="scientific">Crotalus adamanteus</name>
    <name type="common">Eastern diamondback rattlesnake</name>
    <dbReference type="NCBI Taxonomy" id="8729"/>
    <lineage>
        <taxon>Eukaryota</taxon>
        <taxon>Metazoa</taxon>
        <taxon>Chordata</taxon>
        <taxon>Craniata</taxon>
        <taxon>Vertebrata</taxon>
        <taxon>Euteleostomi</taxon>
        <taxon>Lepidosauria</taxon>
        <taxon>Squamata</taxon>
        <taxon>Bifurcata</taxon>
        <taxon>Unidentata</taxon>
        <taxon>Episquamata</taxon>
        <taxon>Toxicofera</taxon>
        <taxon>Serpentes</taxon>
        <taxon>Colubroidea</taxon>
        <taxon>Viperidae</taxon>
        <taxon>Crotalinae</taxon>
        <taxon>Crotalus</taxon>
    </lineage>
</organism>
<feature type="domain" description="Vesicle tethering protein Uso1/P115-like head" evidence="22">
    <location>
        <begin position="347"/>
        <end position="629"/>
    </location>
</feature>
<sequence length="904" mass="101733">MNFLRGVMGGQSAGPQPSGADTIQKLCDRVASSTLLDDRRDAVRALKSLSKKYRLEVGIQAMSHLIHVLQTDRSDSEIIGYALDTLCNIMSNDLEEEEQEENSQKQTEDFGSQFTEIFIKQHENVTLLLTYLEEFDFHVRWPGVKLLTVLLKQQSPQVQQIILVSPMGVSRLMDLLADSREVIRNDGVLLLQQLTKSNAAIQKIVAFENAFERLLDVITDEGNSDGGIVVEDCLLLLQNLLKNNNSNQNFFKEGSYIQRMKPWFEVGDDNAGWSAQKVTNLHLMLQLVRVLVSPTNPLGATSSCQKTMFHCGLLQQLCTILMATGVPADILTETINTVSEVIRGSQMNQDYFASVNAPSNPPRPAIVVLLMSMVNERQPFVLRCAVLYCFQCFLYKNQKGQGEIVSTLLPSTIDATGNSVSAGQLLCGGLFSTDSVSNWCAAVALAHALQENATLKEQLLRVQLATSIGNPPVSLLQQCTNILSQGSKVQTRVGLLMLLCTWLSSCPIAVTHFLHNPANIPFLTGQIAENLGEEEQLVQGLCALLLGISIYYNDNSLENYKKEKLKQLIEKRIGKEIFIEKLGFISKHEFYSRAAQKPQPNFSSPDHMMFDHEFTKLVKELEGVITKAIYKSSEEDKKEEEVKKSLEQHNNIVTHYKNVIRVQDQELEELKKQVESLKIQNEQLQTTVTQQVSQIQQHKDQYNLLKIQLGKDNQHHSFHSDMAQMNGVQSEEISKLHVEMEEWKHKLELLQEELREKDSLIETLKMTSVSASEDSSADMVAKTTDLETQLSAILQENKELKNEIARLNEEKTLFKQQLESSNSTVAILKNEKSKLQQEIAESKKEQDDFLVLLADQDQKIVGLKNKLKELGEPIEDEDDVDLGDHGEDEEEEEEEGDAEGEEEN</sequence>
<evidence type="ECO:0000256" key="20">
    <source>
        <dbReference type="SAM" id="Coils"/>
    </source>
</evidence>
<dbReference type="FunFam" id="1.25.10.10:FF:000054">
    <property type="entry name" value="General vesicular transport factor p115"/>
    <property type="match status" value="1"/>
</dbReference>
<keyword evidence="10" id="KW-0653">Protein transport</keyword>
<evidence type="ECO:0000259" key="22">
    <source>
        <dbReference type="Pfam" id="PF04869"/>
    </source>
</evidence>
<evidence type="ECO:0000256" key="4">
    <source>
        <dbReference type="ARBA" id="ARBA00018243"/>
    </source>
</evidence>
<evidence type="ECO:0000256" key="14">
    <source>
        <dbReference type="ARBA" id="ARBA00023136"/>
    </source>
</evidence>